<dbReference type="Gene3D" id="3.30.70.1210">
    <property type="entry name" value="Crispr-associated protein, domain 2"/>
    <property type="match status" value="1"/>
</dbReference>
<dbReference type="CDD" id="cd09727">
    <property type="entry name" value="Cas6_I-E"/>
    <property type="match status" value="1"/>
</dbReference>
<dbReference type="EMBL" id="JBIAMX010000002">
    <property type="protein sequence ID" value="MFF0541992.1"/>
    <property type="molecule type" value="Genomic_DNA"/>
</dbReference>
<reference evidence="1 2" key="1">
    <citation type="submission" date="2024-10" db="EMBL/GenBank/DDBJ databases">
        <title>The Natural Products Discovery Center: Release of the First 8490 Sequenced Strains for Exploring Actinobacteria Biosynthetic Diversity.</title>
        <authorList>
            <person name="Kalkreuter E."/>
            <person name="Kautsar S.A."/>
            <person name="Yang D."/>
            <person name="Bader C.D."/>
            <person name="Teijaro C.N."/>
            <person name="Fluegel L."/>
            <person name="Davis C.M."/>
            <person name="Simpson J.R."/>
            <person name="Lauterbach L."/>
            <person name="Steele A.D."/>
            <person name="Gui C."/>
            <person name="Meng S."/>
            <person name="Li G."/>
            <person name="Viehrig K."/>
            <person name="Ye F."/>
            <person name="Su P."/>
            <person name="Kiefer A.F."/>
            <person name="Nichols A."/>
            <person name="Cepeda A.J."/>
            <person name="Yan W."/>
            <person name="Fan B."/>
            <person name="Jiang Y."/>
            <person name="Adhikari A."/>
            <person name="Zheng C.-J."/>
            <person name="Schuster L."/>
            <person name="Cowan T.M."/>
            <person name="Smanski M.J."/>
            <person name="Chevrette M.G."/>
            <person name="De Carvalho L.P.S."/>
            <person name="Shen B."/>
        </authorList>
    </citation>
    <scope>NUCLEOTIDE SEQUENCE [LARGE SCALE GENOMIC DNA]</scope>
    <source>
        <strain evidence="1 2">NPDC004045</strain>
    </source>
</reference>
<dbReference type="Pfam" id="PF08798">
    <property type="entry name" value="CRISPR_assoc"/>
    <property type="match status" value="1"/>
</dbReference>
<dbReference type="NCBIfam" id="TIGR01907">
    <property type="entry name" value="casE_Cse3"/>
    <property type="match status" value="1"/>
</dbReference>
<sequence>MFLSRVPLNPARAGTRKFLASPQAAHAAVVSSFPPDEPRTPTADRDSGRVLWRIDQRDHQVALYVVSPTEPDFTHVVEQAGWPTTTAWATRKYTPLLDRLSPGDRWHFRLTANPVKAKGGIPASSTEARRGKPHGLVRSEQLTWLQNKAHHHGFSLGACVGPDGEEVPDVIVTDRGTHRFRRHEHTVTLSTATFEGTLSVADPEALRAALVNGIGRAKGYGCGLMTLAPLP</sequence>
<gene>
    <name evidence="1" type="primary">cas6e</name>
    <name evidence="1" type="ORF">ACFYTF_04065</name>
</gene>
<dbReference type="Gene3D" id="3.30.70.1200">
    <property type="entry name" value="Crispr-associated protein, domain 1"/>
    <property type="match status" value="1"/>
</dbReference>
<dbReference type="Proteomes" id="UP001601444">
    <property type="component" value="Unassembled WGS sequence"/>
</dbReference>
<name>A0ABW6PHW5_9NOCA</name>
<evidence type="ECO:0000313" key="2">
    <source>
        <dbReference type="Proteomes" id="UP001601444"/>
    </source>
</evidence>
<organism evidence="1 2">
    <name type="scientific">Nocardia thailandica</name>
    <dbReference type="NCBI Taxonomy" id="257275"/>
    <lineage>
        <taxon>Bacteria</taxon>
        <taxon>Bacillati</taxon>
        <taxon>Actinomycetota</taxon>
        <taxon>Actinomycetes</taxon>
        <taxon>Mycobacteriales</taxon>
        <taxon>Nocardiaceae</taxon>
        <taxon>Nocardia</taxon>
    </lineage>
</organism>
<comment type="caution">
    <text evidence="1">The sequence shown here is derived from an EMBL/GenBank/DDBJ whole genome shotgun (WGS) entry which is preliminary data.</text>
</comment>
<proteinExistence type="predicted"/>
<dbReference type="SMART" id="SM01101">
    <property type="entry name" value="CRISPR_assoc"/>
    <property type="match status" value="1"/>
</dbReference>
<evidence type="ECO:0000313" key="1">
    <source>
        <dbReference type="EMBL" id="MFF0541992.1"/>
    </source>
</evidence>
<protein>
    <submittedName>
        <fullName evidence="1">Type I-E CRISPR-associated protein Cas6/Cse3/CasE</fullName>
    </submittedName>
</protein>
<keyword evidence="2" id="KW-1185">Reference proteome</keyword>
<dbReference type="SUPFAM" id="SSF117987">
    <property type="entry name" value="CRISPR-associated protein"/>
    <property type="match status" value="2"/>
</dbReference>
<accession>A0ABW6PHW5</accession>
<dbReference type="InterPro" id="IPR010179">
    <property type="entry name" value="CRISPR-assoc_prot_Cse3"/>
</dbReference>
<dbReference type="RefSeq" id="WP_387699022.1">
    <property type="nucleotide sequence ID" value="NZ_JBIAMX010000002.1"/>
</dbReference>